<comment type="caution">
    <text evidence="1">The sequence shown here is derived from an EMBL/GenBank/DDBJ whole genome shotgun (WGS) entry which is preliminary data.</text>
</comment>
<evidence type="ECO:0000313" key="2">
    <source>
        <dbReference type="Proteomes" id="UP001151760"/>
    </source>
</evidence>
<keyword evidence="2" id="KW-1185">Reference proteome</keyword>
<proteinExistence type="predicted"/>
<reference evidence="1" key="1">
    <citation type="journal article" date="2022" name="Int. J. Mol. Sci.">
        <title>Draft Genome of Tanacetum Coccineum: Genomic Comparison of Closely Related Tanacetum-Family Plants.</title>
        <authorList>
            <person name="Yamashiro T."/>
            <person name="Shiraishi A."/>
            <person name="Nakayama K."/>
            <person name="Satake H."/>
        </authorList>
    </citation>
    <scope>NUCLEOTIDE SEQUENCE</scope>
</reference>
<evidence type="ECO:0000313" key="1">
    <source>
        <dbReference type="EMBL" id="GJT24206.1"/>
    </source>
</evidence>
<reference evidence="1" key="2">
    <citation type="submission" date="2022-01" db="EMBL/GenBank/DDBJ databases">
        <authorList>
            <person name="Yamashiro T."/>
            <person name="Shiraishi A."/>
            <person name="Satake H."/>
            <person name="Nakayama K."/>
        </authorList>
    </citation>
    <scope>NUCLEOTIDE SEQUENCE</scope>
</reference>
<organism evidence="1 2">
    <name type="scientific">Tanacetum coccineum</name>
    <dbReference type="NCBI Taxonomy" id="301880"/>
    <lineage>
        <taxon>Eukaryota</taxon>
        <taxon>Viridiplantae</taxon>
        <taxon>Streptophyta</taxon>
        <taxon>Embryophyta</taxon>
        <taxon>Tracheophyta</taxon>
        <taxon>Spermatophyta</taxon>
        <taxon>Magnoliopsida</taxon>
        <taxon>eudicotyledons</taxon>
        <taxon>Gunneridae</taxon>
        <taxon>Pentapetalae</taxon>
        <taxon>asterids</taxon>
        <taxon>campanulids</taxon>
        <taxon>Asterales</taxon>
        <taxon>Asteraceae</taxon>
        <taxon>Asteroideae</taxon>
        <taxon>Anthemideae</taxon>
        <taxon>Anthemidinae</taxon>
        <taxon>Tanacetum</taxon>
    </lineage>
</organism>
<accession>A0ABQ5CAX2</accession>
<sequence length="236" mass="27005">MTYPDEVEGIIRIPIEVEPLDETPLEDLGLNTLDLGEERGLEPPIKPPSLDSFRMKEVDHLTNHTPPSPHVASFHHKDMYCYYHPCIGDLKKHYGFKPGLLGQGGSLGVDLSNLKMIEDDWKLEPKEISFLGRKLNLPVRPKELENVRIKETHHSEHIIQQPIFQHVTPSHNNGRKSYLLEDKQISNVGVFDEVFSTWMTFGGNTRDLGSFGEETDEITNLHQILEEVLCNIPYFQ</sequence>
<feature type="non-terminal residue" evidence="1">
    <location>
        <position position="236"/>
    </location>
</feature>
<dbReference type="Proteomes" id="UP001151760">
    <property type="component" value="Unassembled WGS sequence"/>
</dbReference>
<dbReference type="EMBL" id="BQNB010014117">
    <property type="protein sequence ID" value="GJT24206.1"/>
    <property type="molecule type" value="Genomic_DNA"/>
</dbReference>
<protein>
    <submittedName>
        <fullName evidence="1">Uncharacterized protein</fullName>
    </submittedName>
</protein>
<name>A0ABQ5CAX2_9ASTR</name>
<gene>
    <name evidence="1" type="ORF">Tco_0894143</name>
</gene>